<reference evidence="1 2" key="1">
    <citation type="submission" date="2015-04" db="EMBL/GenBank/DDBJ databases">
        <title>Complete Genome Sequence of Kosmotoga pacifica SLHLJ1.</title>
        <authorList>
            <person name="Jiang L.J."/>
            <person name="Shao Z.Z."/>
            <person name="Jebbar M."/>
        </authorList>
    </citation>
    <scope>NUCLEOTIDE SEQUENCE [LARGE SCALE GENOMIC DNA]</scope>
    <source>
        <strain evidence="1 2">SLHLJ1</strain>
    </source>
</reference>
<organism evidence="1 2">
    <name type="scientific">Kosmotoga pacifica</name>
    <dbReference type="NCBI Taxonomy" id="1330330"/>
    <lineage>
        <taxon>Bacteria</taxon>
        <taxon>Thermotogati</taxon>
        <taxon>Thermotogota</taxon>
        <taxon>Thermotogae</taxon>
        <taxon>Kosmotogales</taxon>
        <taxon>Kosmotogaceae</taxon>
        <taxon>Kosmotoga</taxon>
    </lineage>
</organism>
<evidence type="ECO:0000313" key="1">
    <source>
        <dbReference type="EMBL" id="AKI96574.1"/>
    </source>
</evidence>
<keyword evidence="2" id="KW-1185">Reference proteome</keyword>
<name>A0A0G2ZAG9_9BACT</name>
<sequence length="78" mass="8966">MTKKEIAKALSIAYKPYSLLSRHKKKIENVVSELAKMPANVHVYGMLSQLRASLHFLEIYEELKKKESSEEVGKCQRS</sequence>
<protein>
    <submittedName>
        <fullName evidence="1">Uncharacterized protein</fullName>
    </submittedName>
</protein>
<dbReference type="STRING" id="1330330.IX53_00650"/>
<dbReference type="RefSeq" id="WP_047753709.1">
    <property type="nucleotide sequence ID" value="NZ_CAJUHA010000002.1"/>
</dbReference>
<gene>
    <name evidence="1" type="ORF">IX53_00650</name>
</gene>
<evidence type="ECO:0000313" key="2">
    <source>
        <dbReference type="Proteomes" id="UP000035159"/>
    </source>
</evidence>
<dbReference type="KEGG" id="kpf:IX53_00650"/>
<proteinExistence type="predicted"/>
<dbReference type="EMBL" id="CP011232">
    <property type="protein sequence ID" value="AKI96574.1"/>
    <property type="molecule type" value="Genomic_DNA"/>
</dbReference>
<dbReference type="AlphaFoldDB" id="A0A0G2ZAG9"/>
<accession>A0A0G2ZAG9</accession>
<dbReference type="Proteomes" id="UP000035159">
    <property type="component" value="Chromosome"/>
</dbReference>